<name>A0AAJ4RCH8_9BACT</name>
<feature type="binding site" evidence="2">
    <location>
        <position position="37"/>
    </location>
    <ligand>
        <name>substrate</name>
    </ligand>
</feature>
<gene>
    <name evidence="2" type="primary">thiL</name>
    <name evidence="4" type="ORF">C6V80_03070</name>
    <name evidence="5" type="ORF">EDC58_0812</name>
</gene>
<dbReference type="PANTHER" id="PTHR30270:SF0">
    <property type="entry name" value="THIAMINE-MONOPHOSPHATE KINASE"/>
    <property type="match status" value="1"/>
</dbReference>
<dbReference type="EMBL" id="RJVK01000002">
    <property type="protein sequence ID" value="ROR39837.1"/>
    <property type="molecule type" value="Genomic_DNA"/>
</dbReference>
<dbReference type="Pfam" id="PF00586">
    <property type="entry name" value="AIRS"/>
    <property type="match status" value="1"/>
</dbReference>
<feature type="binding site" evidence="2">
    <location>
        <position position="191"/>
    </location>
    <ligand>
        <name>Mg(2+)</name>
        <dbReference type="ChEBI" id="CHEBI:18420"/>
        <label>5</label>
    </ligand>
</feature>
<keyword evidence="2" id="KW-0460">Magnesium</keyword>
<keyword evidence="2" id="KW-0067">ATP-binding</keyword>
<feature type="binding site" evidence="2">
    <location>
        <position position="59"/>
    </location>
    <ligand>
        <name>Mg(2+)</name>
        <dbReference type="ChEBI" id="CHEBI:18420"/>
        <label>3</label>
    </ligand>
</feature>
<keyword evidence="2" id="KW-0547">Nucleotide-binding</keyword>
<dbReference type="GO" id="GO:0000287">
    <property type="term" value="F:magnesium ion binding"/>
    <property type="evidence" value="ECO:0007669"/>
    <property type="project" value="UniProtKB-UniRule"/>
</dbReference>
<keyword evidence="2" id="KW-0479">Metal-binding</keyword>
<comment type="caution">
    <text evidence="2">Lacks conserved residue(s) required for the propagation of feature annotation.</text>
</comment>
<feature type="binding site" evidence="2">
    <location>
        <position position="59"/>
    </location>
    <ligand>
        <name>Mg(2+)</name>
        <dbReference type="ChEBI" id="CHEBI:18420"/>
        <label>2</label>
    </ligand>
</feature>
<dbReference type="InterPro" id="IPR016188">
    <property type="entry name" value="PurM-like_N"/>
</dbReference>
<dbReference type="SUPFAM" id="SSF55326">
    <property type="entry name" value="PurM N-terminal domain-like"/>
    <property type="match status" value="1"/>
</dbReference>
<comment type="similarity">
    <text evidence="2">Belongs to the thiamine-monophosphate kinase family.</text>
</comment>
<evidence type="ECO:0000313" key="6">
    <source>
        <dbReference type="Proteomes" id="UP000272781"/>
    </source>
</evidence>
<comment type="miscellaneous">
    <text evidence="2">Reaction mechanism of ThiL seems to utilize a direct, inline transfer of the gamma-phosphate of ATP to TMP rather than a phosphorylated enzyme intermediate.</text>
</comment>
<sequence>MKEEFFIKRINSKHIGDDGAFIDGKVYASDSFFEDIHFKREWFELDEISYKASLVNLSDLIVMNAKPKYALIDIGFPKSLSLHEIKLLASGFNKAAKEFGYEIIGGDTIKNEKIAISMTFIGESKRPVFRKAKLNEYVAFTGDLGSVDRDLKTLLRGGKIPKTSKFITPKLRDEFFYKASKYITSACDISDGLFKELERISNISNVGYEFLKKIPKNMGCSGEEYEILFTFPKRNLSIISNLAKLTKTKITVFAVTKRGKYKSICKENHF</sequence>
<proteinExistence type="inferred from homology"/>
<evidence type="ECO:0000313" key="7">
    <source>
        <dbReference type="Proteomes" id="UP000298805"/>
    </source>
</evidence>
<dbReference type="InterPro" id="IPR006283">
    <property type="entry name" value="ThiL-like"/>
</dbReference>
<feature type="binding site" evidence="2">
    <location>
        <begin position="106"/>
        <end position="107"/>
    </location>
    <ligand>
        <name>ATP</name>
        <dbReference type="ChEBI" id="CHEBI:30616"/>
    </ligand>
</feature>
<keyword evidence="7" id="KW-1185">Reference proteome</keyword>
<comment type="pathway">
    <text evidence="2">Cofactor biosynthesis; thiamine diphosphate biosynthesis; thiamine diphosphate from thiamine phosphate: step 1/1.</text>
</comment>
<dbReference type="AlphaFoldDB" id="A0AAJ4RCH8"/>
<dbReference type="PANTHER" id="PTHR30270">
    <property type="entry name" value="THIAMINE-MONOPHOSPHATE KINASE"/>
    <property type="match status" value="1"/>
</dbReference>
<dbReference type="Proteomes" id="UP000298805">
    <property type="component" value="Chromosome"/>
</dbReference>
<dbReference type="NCBIfam" id="NF004354">
    <property type="entry name" value="PRK05731.2-3"/>
    <property type="match status" value="1"/>
</dbReference>
<dbReference type="Proteomes" id="UP000272781">
    <property type="component" value="Unassembled WGS sequence"/>
</dbReference>
<accession>A0AAJ4RCH8</accession>
<protein>
    <recommendedName>
        <fullName evidence="2">Thiamine-monophosphate kinase</fullName>
        <shortName evidence="2">TMP kinase</shortName>
        <shortName evidence="2">Thiamine-phosphate kinase</shortName>
        <ecNumber evidence="2">2.7.4.16</ecNumber>
    </recommendedName>
</protein>
<dbReference type="SUPFAM" id="SSF56042">
    <property type="entry name" value="PurM C-terminal domain-like"/>
    <property type="match status" value="1"/>
</dbReference>
<dbReference type="RefSeq" id="WP_123352229.1">
    <property type="nucleotide sequence ID" value="NZ_CP027432.2"/>
</dbReference>
<dbReference type="Gene3D" id="3.90.650.10">
    <property type="entry name" value="PurM-like C-terminal domain"/>
    <property type="match status" value="1"/>
</dbReference>
<feature type="binding site" evidence="2">
    <location>
        <position position="107"/>
    </location>
    <ligand>
        <name>Mg(2+)</name>
        <dbReference type="ChEBI" id="CHEBI:18420"/>
        <label>1</label>
    </ligand>
</feature>
<dbReference type="EMBL" id="CP027432">
    <property type="protein sequence ID" value="QCI27977.1"/>
    <property type="molecule type" value="Genomic_DNA"/>
</dbReference>
<keyword evidence="1 2" id="KW-0784">Thiamine biosynthesis</keyword>
<feature type="binding site" evidence="2">
    <location>
        <position position="130"/>
    </location>
    <ligand>
        <name>ATP</name>
        <dbReference type="ChEBI" id="CHEBI:30616"/>
    </ligand>
</feature>
<reference evidence="5 6" key="2">
    <citation type="submission" date="2018-11" db="EMBL/GenBank/DDBJ databases">
        <title>Genomic Encyclopedia of Type Strains, Phase IV (KMG-IV): sequencing the most valuable type-strain genomes for metagenomic binning, comparative biology and taxonomic classification.</title>
        <authorList>
            <person name="Goeker M."/>
        </authorList>
    </citation>
    <scope>NUCLEOTIDE SEQUENCE [LARGE SCALE GENOMIC DNA]</scope>
    <source>
        <strain evidence="5 6">DSM 27783</strain>
    </source>
</reference>
<evidence type="ECO:0000313" key="5">
    <source>
        <dbReference type="EMBL" id="ROR39837.1"/>
    </source>
</evidence>
<feature type="binding site" evidence="2">
    <location>
        <position position="30"/>
    </location>
    <ligand>
        <name>Mg(2+)</name>
        <dbReference type="ChEBI" id="CHEBI:18420"/>
        <label>2</label>
    </ligand>
</feature>
<comment type="function">
    <text evidence="2">Catalyzes the ATP-dependent phosphorylation of thiamine-monophosphate (TMP) to form thiamine-pyrophosphate (TPP), the active form of vitamin B1.</text>
</comment>
<feature type="binding site" evidence="2">
    <location>
        <position position="30"/>
    </location>
    <ligand>
        <name>Mg(2+)</name>
        <dbReference type="ChEBI" id="CHEBI:18420"/>
        <label>1</label>
    </ligand>
</feature>
<dbReference type="EC" id="2.7.4.16" evidence="2"/>
<feature type="binding site" evidence="2">
    <location>
        <position position="190"/>
    </location>
    <ligand>
        <name>ATP</name>
        <dbReference type="ChEBI" id="CHEBI:30616"/>
    </ligand>
</feature>
<feature type="binding site" evidence="2">
    <location>
        <position position="188"/>
    </location>
    <ligand>
        <name>Mg(2+)</name>
        <dbReference type="ChEBI" id="CHEBI:18420"/>
        <label>3</label>
    </ligand>
</feature>
<comment type="catalytic activity">
    <reaction evidence="2">
        <text>thiamine phosphate + ATP = thiamine diphosphate + ADP</text>
        <dbReference type="Rhea" id="RHEA:15913"/>
        <dbReference type="ChEBI" id="CHEBI:30616"/>
        <dbReference type="ChEBI" id="CHEBI:37575"/>
        <dbReference type="ChEBI" id="CHEBI:58937"/>
        <dbReference type="ChEBI" id="CHEBI:456216"/>
        <dbReference type="EC" id="2.7.4.16"/>
    </reaction>
</comment>
<evidence type="ECO:0000313" key="4">
    <source>
        <dbReference type="EMBL" id="QCI27977.1"/>
    </source>
</evidence>
<feature type="binding site" evidence="2">
    <location>
        <position position="59"/>
    </location>
    <ligand>
        <name>Mg(2+)</name>
        <dbReference type="ChEBI" id="CHEBI:18420"/>
        <label>4</label>
    </ligand>
</feature>
<dbReference type="Gene3D" id="3.30.1330.10">
    <property type="entry name" value="PurM-like, N-terminal domain"/>
    <property type="match status" value="1"/>
</dbReference>
<reference evidence="4" key="3">
    <citation type="submission" date="2019-06" db="EMBL/GenBank/DDBJ databases">
        <title>A comparative analysis of the Nautiliaceae.</title>
        <authorList>
            <person name="Grosche A."/>
            <person name="Smedile F."/>
            <person name="Vetriani C."/>
        </authorList>
    </citation>
    <scope>NUCLEOTIDE SEQUENCE</scope>
    <source>
        <strain evidence="4">TB6</strain>
    </source>
</reference>
<evidence type="ECO:0000259" key="3">
    <source>
        <dbReference type="Pfam" id="PF00586"/>
    </source>
</evidence>
<feature type="binding site" evidence="2">
    <location>
        <position position="18"/>
    </location>
    <ligand>
        <name>Mg(2+)</name>
        <dbReference type="ChEBI" id="CHEBI:18420"/>
        <label>3</label>
    </ligand>
</feature>
<keyword evidence="2 5" id="KW-0418">Kinase</keyword>
<evidence type="ECO:0000256" key="2">
    <source>
        <dbReference type="HAMAP-Rule" id="MF_02128"/>
    </source>
</evidence>
<dbReference type="HAMAP" id="MF_02128">
    <property type="entry name" value="TMP_kinase"/>
    <property type="match status" value="1"/>
</dbReference>
<dbReference type="GO" id="GO:0005524">
    <property type="term" value="F:ATP binding"/>
    <property type="evidence" value="ECO:0007669"/>
    <property type="project" value="UniProtKB-UniRule"/>
</dbReference>
<dbReference type="InterPro" id="IPR036921">
    <property type="entry name" value="PurM-like_N_sf"/>
</dbReference>
<organism evidence="5 6">
    <name type="scientific">Caminibacter pacificus</name>
    <dbReference type="NCBI Taxonomy" id="1424653"/>
    <lineage>
        <taxon>Bacteria</taxon>
        <taxon>Pseudomonadati</taxon>
        <taxon>Campylobacterota</taxon>
        <taxon>Epsilonproteobacteria</taxon>
        <taxon>Nautiliales</taxon>
        <taxon>Nautiliaceae</taxon>
        <taxon>Caminibacter</taxon>
    </lineage>
</organism>
<dbReference type="GO" id="GO:0009228">
    <property type="term" value="P:thiamine biosynthetic process"/>
    <property type="evidence" value="ECO:0007669"/>
    <property type="project" value="UniProtKB-KW"/>
</dbReference>
<dbReference type="CDD" id="cd02194">
    <property type="entry name" value="ThiL"/>
    <property type="match status" value="1"/>
</dbReference>
<reference evidence="7" key="1">
    <citation type="submission" date="2018-03" db="EMBL/GenBank/DDBJ databases">
        <title>A comparative analysis of the Nautiliaceae.</title>
        <authorList>
            <person name="Grosche A."/>
            <person name="Smedile F."/>
            <person name="Vetriani C."/>
        </authorList>
    </citation>
    <scope>NUCLEOTIDE SEQUENCE [LARGE SCALE GENOMIC DNA]</scope>
    <source>
        <strain evidence="7">TB6</strain>
    </source>
</reference>
<feature type="binding site" evidence="2">
    <location>
        <position position="223"/>
    </location>
    <ligand>
        <name>substrate</name>
    </ligand>
</feature>
<keyword evidence="2 4" id="KW-0808">Transferase</keyword>
<feature type="binding site" evidence="2">
    <location>
        <position position="29"/>
    </location>
    <ligand>
        <name>Mg(2+)</name>
        <dbReference type="ChEBI" id="CHEBI:18420"/>
        <label>1</label>
    </ligand>
</feature>
<dbReference type="GO" id="GO:0009030">
    <property type="term" value="F:thiamine-phosphate kinase activity"/>
    <property type="evidence" value="ECO:0007669"/>
    <property type="project" value="UniProtKB-UniRule"/>
</dbReference>
<feature type="domain" description="PurM-like N-terminal" evidence="3">
    <location>
        <begin position="16"/>
        <end position="123"/>
    </location>
</feature>
<feature type="binding site" evidence="2">
    <location>
        <position position="18"/>
    </location>
    <ligand>
        <name>Mg(2+)</name>
        <dbReference type="ChEBI" id="CHEBI:18420"/>
        <label>4</label>
    </ligand>
</feature>
<evidence type="ECO:0000256" key="1">
    <source>
        <dbReference type="ARBA" id="ARBA00022977"/>
    </source>
</evidence>
<dbReference type="InterPro" id="IPR036676">
    <property type="entry name" value="PurM-like_C_sf"/>
</dbReference>
<dbReference type="GO" id="GO:0009229">
    <property type="term" value="P:thiamine diphosphate biosynthetic process"/>
    <property type="evidence" value="ECO:0007669"/>
    <property type="project" value="UniProtKB-UniRule"/>
</dbReference>